<dbReference type="PANTHER" id="PTHR43806">
    <property type="entry name" value="PEPTIDASE S8"/>
    <property type="match status" value="1"/>
</dbReference>
<feature type="domain" description="C5a peptidase/Subtilisin-like protease SBT2-like Fn3-like" evidence="9">
    <location>
        <begin position="647"/>
        <end position="757"/>
    </location>
</feature>
<keyword evidence="4 6" id="KW-0378">Hydrolase</keyword>
<dbReference type="Gene3D" id="3.40.50.200">
    <property type="entry name" value="Peptidase S8/S53 domain"/>
    <property type="match status" value="2"/>
</dbReference>
<evidence type="ECO:0000256" key="6">
    <source>
        <dbReference type="PROSITE-ProRule" id="PRU01240"/>
    </source>
</evidence>
<dbReference type="InterPro" id="IPR036852">
    <property type="entry name" value="Peptidase_S8/S53_dom_sf"/>
</dbReference>
<dbReference type="InterPro" id="IPR023828">
    <property type="entry name" value="Peptidase_S8_Ser-AS"/>
</dbReference>
<keyword evidence="5 6" id="KW-0720">Serine protease</keyword>
<dbReference type="PROSITE" id="PS00138">
    <property type="entry name" value="SUBTILASE_SER"/>
    <property type="match status" value="1"/>
</dbReference>
<feature type="active site" description="Charge relay system" evidence="6">
    <location>
        <position position="243"/>
    </location>
</feature>
<organism evidence="10 11">
    <name type="scientific">Diaporthe vaccinii</name>
    <dbReference type="NCBI Taxonomy" id="105482"/>
    <lineage>
        <taxon>Eukaryota</taxon>
        <taxon>Fungi</taxon>
        <taxon>Dikarya</taxon>
        <taxon>Ascomycota</taxon>
        <taxon>Pezizomycotina</taxon>
        <taxon>Sordariomycetes</taxon>
        <taxon>Sordariomycetidae</taxon>
        <taxon>Diaporthales</taxon>
        <taxon>Diaporthaceae</taxon>
        <taxon>Diaporthe</taxon>
        <taxon>Diaporthe eres species complex</taxon>
    </lineage>
</organism>
<evidence type="ECO:0000313" key="10">
    <source>
        <dbReference type="EMBL" id="KAL2289945.1"/>
    </source>
</evidence>
<gene>
    <name evidence="10" type="ORF">FJTKL_01223</name>
</gene>
<dbReference type="CDD" id="cd07489">
    <property type="entry name" value="Peptidases_S8_5"/>
    <property type="match status" value="1"/>
</dbReference>
<dbReference type="InterPro" id="IPR050131">
    <property type="entry name" value="Peptidase_S8_subtilisin-like"/>
</dbReference>
<dbReference type="Gene3D" id="2.60.40.1710">
    <property type="entry name" value="Subtilisin-like superfamily"/>
    <property type="match status" value="1"/>
</dbReference>
<dbReference type="SUPFAM" id="SSF52743">
    <property type="entry name" value="Subtilisin-like"/>
    <property type="match status" value="1"/>
</dbReference>
<dbReference type="Proteomes" id="UP001600888">
    <property type="component" value="Unassembled WGS sequence"/>
</dbReference>
<keyword evidence="2 6" id="KW-0645">Protease</keyword>
<dbReference type="PROSITE" id="PS00136">
    <property type="entry name" value="SUBTILASE_ASP"/>
    <property type="match status" value="1"/>
</dbReference>
<protein>
    <submittedName>
        <fullName evidence="10">Uncharacterized protein</fullName>
    </submittedName>
</protein>
<dbReference type="PANTHER" id="PTHR43806:SF66">
    <property type="entry name" value="SERIN ENDOPEPTIDASE"/>
    <property type="match status" value="1"/>
</dbReference>
<name>A0ABR4F5Y2_9PEZI</name>
<sequence>MPLTSVAVFHLSFFSPGRQALHSFPLVDMVRIHHALALAGALGLTSARLGDSSYPRNEVLGVYMAELEDGAAPQQLISKLGAANITISIRQTIDSKLFHGVSFTVDEAHTTPGGLAGVVLAAAGTIRQVWPVRAVSKPDEEVGGFVGLNSTSNVQRRDVDGPYYPHVMSQVDLLHKAGFTGEGIRIGVVDTGIDYSNPLLGGCIGPGCIVTHGWDAVGFDDFFGPDGVRVPEPDDDPMNCDGHGTHVAGIISALPNEFGFTGAAPGARLGAYRSMDCSGWGTGESIVAGMLRAFDDGNDIITMSVGLSGGIPDSLMSLTATRIIEAGVPVFVAIGNDGLSGTLFEAVSPAEGRLVSSISSYDPVEEPAVFALAEYAIGDAEPQEFAWATLLKGRYEFESGNDEESMPLINLHGFVVGNTTVTGCTPIPDSVPDLSGYLVLVSLDRPEGCYFRAQRQNIIAKGGALMMFWGTDLQIRSIINDDPTAFVATTTTSPAKEWIEALAGGQNVTVTMTVPSKADSRVVWSNNEATGGQVSNYSTWGPTYDLRSGPTFGGPGRSIMSTYLQNGQGVATLGGTSMAAPFVAAAAALLSQARNTSTPSTLQNLLASTAIQPRGPESPLQAGAGLIQLWDAAQVKGVLSVPGISFIDSDNHPEEVTFTMHNTGDSDAVYELGHTAVSTIYSMTQEGRLAHAPFEPINAYADITFAADQALVSAGGEAKITVRCSPPQGVEKARWPIYSGYITLNSTNGDALSIPYVGNAGSMREGVIIDDEAVTFWPRFSAEDVVTLPRPTTPGNSSYNDLSMNVNPYLPAKVLRFDIVAPPAAVSNGTADPPGNSSDASLPTEEWLGRKTYGQAWASPYAILAASSGISAPFGGFLASGELLPAGRYAILASALRLFADLASEAEADWQVVETVPFLLRYQE</sequence>
<dbReference type="PRINTS" id="PR00723">
    <property type="entry name" value="SUBTILISIN"/>
</dbReference>
<dbReference type="InterPro" id="IPR034187">
    <property type="entry name" value="Peptidases_S8_5"/>
</dbReference>
<dbReference type="InterPro" id="IPR023827">
    <property type="entry name" value="Peptidase_S8_Asp-AS"/>
</dbReference>
<evidence type="ECO:0000313" key="11">
    <source>
        <dbReference type="Proteomes" id="UP001600888"/>
    </source>
</evidence>
<keyword evidence="3" id="KW-0732">Signal</keyword>
<dbReference type="PROSITE" id="PS51892">
    <property type="entry name" value="SUBTILASE"/>
    <property type="match status" value="1"/>
</dbReference>
<reference evidence="10 11" key="1">
    <citation type="submission" date="2024-03" db="EMBL/GenBank/DDBJ databases">
        <title>A high-quality draft genome sequence of Diaporthe vaccinii, a causative agent of upright dieback and viscid rot disease in cranberry plants.</title>
        <authorList>
            <person name="Sarrasin M."/>
            <person name="Lang B.F."/>
            <person name="Burger G."/>
        </authorList>
    </citation>
    <scope>NUCLEOTIDE SEQUENCE [LARGE SCALE GENOMIC DNA]</scope>
    <source>
        <strain evidence="10 11">IS7</strain>
    </source>
</reference>
<dbReference type="InterPro" id="IPR015500">
    <property type="entry name" value="Peptidase_S8_subtilisin-rel"/>
</dbReference>
<dbReference type="InterPro" id="IPR010435">
    <property type="entry name" value="C5a/SBT2-like_Fn3"/>
</dbReference>
<feature type="active site" description="Charge relay system" evidence="6">
    <location>
        <position position="577"/>
    </location>
</feature>
<evidence type="ECO:0000256" key="2">
    <source>
        <dbReference type="ARBA" id="ARBA00022670"/>
    </source>
</evidence>
<feature type="domain" description="Peptidase S8/S53" evidence="8">
    <location>
        <begin position="181"/>
        <end position="612"/>
    </location>
</feature>
<dbReference type="Pfam" id="PF00082">
    <property type="entry name" value="Peptidase_S8"/>
    <property type="match status" value="1"/>
</dbReference>
<dbReference type="PROSITE" id="PS00137">
    <property type="entry name" value="SUBTILASE_HIS"/>
    <property type="match status" value="1"/>
</dbReference>
<proteinExistence type="inferred from homology"/>
<keyword evidence="11" id="KW-1185">Reference proteome</keyword>
<comment type="caution">
    <text evidence="10">The sequence shown here is derived from an EMBL/GenBank/DDBJ whole genome shotgun (WGS) entry which is preliminary data.</text>
</comment>
<feature type="active site" description="Charge relay system" evidence="6">
    <location>
        <position position="190"/>
    </location>
</feature>
<comment type="similarity">
    <text evidence="1 6 7">Belongs to the peptidase S8 family.</text>
</comment>
<evidence type="ECO:0000259" key="9">
    <source>
        <dbReference type="Pfam" id="PF06280"/>
    </source>
</evidence>
<evidence type="ECO:0000259" key="8">
    <source>
        <dbReference type="Pfam" id="PF00082"/>
    </source>
</evidence>
<evidence type="ECO:0000256" key="3">
    <source>
        <dbReference type="ARBA" id="ARBA00022729"/>
    </source>
</evidence>
<dbReference type="InterPro" id="IPR000209">
    <property type="entry name" value="Peptidase_S8/S53_dom"/>
</dbReference>
<evidence type="ECO:0000256" key="4">
    <source>
        <dbReference type="ARBA" id="ARBA00022801"/>
    </source>
</evidence>
<evidence type="ECO:0000256" key="7">
    <source>
        <dbReference type="RuleBase" id="RU003355"/>
    </source>
</evidence>
<accession>A0ABR4F5Y2</accession>
<dbReference type="EMBL" id="JBAWTH010000011">
    <property type="protein sequence ID" value="KAL2289945.1"/>
    <property type="molecule type" value="Genomic_DNA"/>
</dbReference>
<evidence type="ECO:0000256" key="5">
    <source>
        <dbReference type="ARBA" id="ARBA00022825"/>
    </source>
</evidence>
<dbReference type="InterPro" id="IPR022398">
    <property type="entry name" value="Peptidase_S8_His-AS"/>
</dbReference>
<evidence type="ECO:0000256" key="1">
    <source>
        <dbReference type="ARBA" id="ARBA00011073"/>
    </source>
</evidence>
<dbReference type="Pfam" id="PF06280">
    <property type="entry name" value="fn3_5"/>
    <property type="match status" value="1"/>
</dbReference>